<dbReference type="InterPro" id="IPR051942">
    <property type="entry name" value="DENN_domain_containing_2"/>
</dbReference>
<dbReference type="PANTHER" id="PTHR15288:SF0">
    <property type="entry name" value="UDENN DOMAIN-CONTAINING PROTEIN"/>
    <property type="match status" value="1"/>
</dbReference>
<dbReference type="SMART" id="SM00799">
    <property type="entry name" value="DENN"/>
    <property type="match status" value="1"/>
</dbReference>
<dbReference type="EMBL" id="JBAMMX010000005">
    <property type="protein sequence ID" value="KAK6940593.1"/>
    <property type="molecule type" value="Genomic_DNA"/>
</dbReference>
<gene>
    <name evidence="3" type="ORF">RJ641_030124</name>
</gene>
<evidence type="ECO:0000256" key="1">
    <source>
        <dbReference type="SAM" id="MobiDB-lite"/>
    </source>
</evidence>
<proteinExistence type="predicted"/>
<dbReference type="InterPro" id="IPR043153">
    <property type="entry name" value="DENN_C"/>
</dbReference>
<dbReference type="PANTHER" id="PTHR15288">
    <property type="entry name" value="DENN DOMAIN-CONTAINING PROTEIN 2"/>
    <property type="match status" value="1"/>
</dbReference>
<organism evidence="3 4">
    <name type="scientific">Dillenia turbinata</name>
    <dbReference type="NCBI Taxonomy" id="194707"/>
    <lineage>
        <taxon>Eukaryota</taxon>
        <taxon>Viridiplantae</taxon>
        <taxon>Streptophyta</taxon>
        <taxon>Embryophyta</taxon>
        <taxon>Tracheophyta</taxon>
        <taxon>Spermatophyta</taxon>
        <taxon>Magnoliopsida</taxon>
        <taxon>eudicotyledons</taxon>
        <taxon>Gunneridae</taxon>
        <taxon>Pentapetalae</taxon>
        <taxon>Dilleniales</taxon>
        <taxon>Dilleniaceae</taxon>
        <taxon>Dillenia</taxon>
    </lineage>
</organism>
<dbReference type="PROSITE" id="PS50211">
    <property type="entry name" value="DENN"/>
    <property type="match status" value="1"/>
</dbReference>
<sequence>MALPDYDVSMSKLHQQISETANSPNGEDLNGWMASAITLDGAVALAAAAAGIISDDEIPSSSSRAWEPPSPESVSASEASGFTQVREDGRRDVHYFDDNVCEFGESPHDNVERISGSCENGHISPHGGMEVRISGRALEHLASSDSLFSSARSMGSEDEDDDLWSNCKQDMGDNIENKNDLLQIIRAYHTLPVPSRGSEIVFRPLEHLQAIEYRRPTISDLGLVGKYLDFKLGFAIGPAEINAKLAAAEEAVALSIWTTATICRALSLESILALFSGVLLEKQVVVVCPNLDVLSAIVLFVIPIIRPFQWQSLYLPVLPRNMLDFLDAPVPYIVGILHKPADLKMKTTNLVHVNVLKDQVKMCHLPSLPWQKELASKLGSIHAKLLCEKSIAKRHPVYRCNKVLAEAAAQFLMVMRHYMESLCSDLRSYTITSIEPNNDRVSLLLKDSFIDSFQSRDQPFINITNVHVTLDELT</sequence>
<evidence type="ECO:0000313" key="3">
    <source>
        <dbReference type="EMBL" id="KAK6940593.1"/>
    </source>
</evidence>
<reference evidence="3 4" key="1">
    <citation type="submission" date="2023-12" db="EMBL/GenBank/DDBJ databases">
        <title>A high-quality genome assembly for Dillenia turbinata (Dilleniales).</title>
        <authorList>
            <person name="Chanderbali A."/>
        </authorList>
    </citation>
    <scope>NUCLEOTIDE SEQUENCE [LARGE SCALE GENOMIC DNA]</scope>
    <source>
        <strain evidence="3">LSX21</strain>
        <tissue evidence="3">Leaf</tissue>
    </source>
</reference>
<dbReference type="InterPro" id="IPR001194">
    <property type="entry name" value="cDENN_dom"/>
</dbReference>
<feature type="domain" description="UDENN" evidence="2">
    <location>
        <begin position="67"/>
        <end position="474"/>
    </location>
</feature>
<dbReference type="Gene3D" id="3.40.50.11500">
    <property type="match status" value="1"/>
</dbReference>
<evidence type="ECO:0000313" key="4">
    <source>
        <dbReference type="Proteomes" id="UP001370490"/>
    </source>
</evidence>
<comment type="caution">
    <text evidence="3">The sequence shown here is derived from an EMBL/GenBank/DDBJ whole genome shotgun (WGS) entry which is preliminary data.</text>
</comment>
<dbReference type="InterPro" id="IPR037516">
    <property type="entry name" value="Tripartite_DENN"/>
</dbReference>
<feature type="region of interest" description="Disordered" evidence="1">
    <location>
        <begin position="57"/>
        <end position="88"/>
    </location>
</feature>
<dbReference type="AlphaFoldDB" id="A0AAN8ZNB4"/>
<keyword evidence="4" id="KW-1185">Reference proteome</keyword>
<protein>
    <submittedName>
        <fullName evidence="3">CDENN domain</fullName>
    </submittedName>
</protein>
<feature type="compositionally biased region" description="Low complexity" evidence="1">
    <location>
        <begin position="57"/>
        <end position="80"/>
    </location>
</feature>
<dbReference type="Pfam" id="PF02141">
    <property type="entry name" value="DENN"/>
    <property type="match status" value="1"/>
</dbReference>
<name>A0AAN8ZNB4_9MAGN</name>
<accession>A0AAN8ZNB4</accession>
<evidence type="ECO:0000259" key="2">
    <source>
        <dbReference type="PROSITE" id="PS50211"/>
    </source>
</evidence>
<dbReference type="Proteomes" id="UP001370490">
    <property type="component" value="Unassembled WGS sequence"/>
</dbReference>